<dbReference type="Pfam" id="PF20155">
    <property type="entry name" value="TMP_3"/>
    <property type="match status" value="1"/>
</dbReference>
<gene>
    <name evidence="3" type="ORF">ESN35_04935</name>
</gene>
<sequence length="760" mass="79915">MASKGYQLAQAYVAVVPSLKGVGNAITKAFGDTSDKVGRQQGAMLGSGFSTGLAGKIGAISGIAQTVATNVIGMFSGLTGQIVEASDSAQKFASTLQFAGLDTTTIDRLTKSTQDYADKTIYSIADIRNTTAQLAANGVKDYDRLAEAAGNLNAVAGGTADTYKSVAMVLTQTAGQGKLTTENWNQLSDAIPGASGKIQQALLEMGAYTGNFRDAMAEGQISAEEFNQAILDLGFQDAAVEAATSASTIEGAMGNLEASAVSLGTAFLDGLKPIITGGMGWLSEGISAAVPVVQSGIQGIIDWFSRLWKALEDNGAVEAFKAAWDAIRDAIDGIVNMVVDWSHLIPPETVADGIKLVADALNWFIQHGESLIPIIAAVGGAFAAFKGYQALNTGLQALTGTMTAVTGGLTGMKNGLLLIMDLGGPVAALKQFASQLNIVQTAQGLWTAATKLATAAQGALNMVLSANPIMLVVTAIAALVAALAWFFTQTETGRQLWQQFTDFLGTTVENVKQWFGDAAQWISEKWNALVAWFESVPGMIKGFFSDIGSWFGAKFNEAGQAIQNAWNAVVSFVQSIPGRIKGFFGDIGSWFSNKFNEVKNGIQSKFNEAVDWVRGIPNRILSALGNLGSLLWNAGSSIINGFLNGLKSAWSGVTGFVSGIGSWIAAHKGPLSYDRRLLIPAGEAIMGGFRKSMMAGWRKVQDDVMGMSLDLAGGFSPSIGMAYTPSPASAGANVTITNYYPQADPWPLRTADESDHSFYE</sequence>
<accession>A0A4P6DS79</accession>
<proteinExistence type="predicted"/>
<name>A0A4P6DS79_9BIFI</name>
<feature type="transmembrane region" description="Helical" evidence="1">
    <location>
        <begin position="469"/>
        <end position="488"/>
    </location>
</feature>
<dbReference type="NCBIfam" id="TIGR02675">
    <property type="entry name" value="tape_meas_nterm"/>
    <property type="match status" value="1"/>
</dbReference>
<protein>
    <submittedName>
        <fullName evidence="3">Phage tail protein</fullName>
    </submittedName>
</protein>
<dbReference type="EMBL" id="CP035464">
    <property type="protein sequence ID" value="QAY32831.1"/>
    <property type="molecule type" value="Genomic_DNA"/>
</dbReference>
<dbReference type="RefSeq" id="WP_129237281.1">
    <property type="nucleotide sequence ID" value="NZ_CP035464.1"/>
</dbReference>
<keyword evidence="1" id="KW-1133">Transmembrane helix</keyword>
<reference evidence="3 4" key="1">
    <citation type="submission" date="2019-01" db="EMBL/GenBank/DDBJ databases">
        <title>Complete genome sequence of Bifidobacterium gallinarum CACC 514.</title>
        <authorList>
            <person name="Jung M."/>
        </authorList>
    </citation>
    <scope>NUCLEOTIDE SEQUENCE [LARGE SCALE GENOMIC DNA]</scope>
    <source>
        <strain evidence="3 4">CACC 514</strain>
    </source>
</reference>
<keyword evidence="1" id="KW-0812">Transmembrane</keyword>
<dbReference type="AlphaFoldDB" id="A0A4P6DS79"/>
<evidence type="ECO:0000259" key="2">
    <source>
        <dbReference type="Pfam" id="PF20155"/>
    </source>
</evidence>
<dbReference type="InterPro" id="IPR013491">
    <property type="entry name" value="Tape_meas_N"/>
</dbReference>
<evidence type="ECO:0000313" key="4">
    <source>
        <dbReference type="Proteomes" id="UP000293589"/>
    </source>
</evidence>
<organism evidence="3 4">
    <name type="scientific">Bifidobacterium pullorum subsp. gallinarum</name>
    <dbReference type="NCBI Taxonomy" id="78344"/>
    <lineage>
        <taxon>Bacteria</taxon>
        <taxon>Bacillati</taxon>
        <taxon>Actinomycetota</taxon>
        <taxon>Actinomycetes</taxon>
        <taxon>Bifidobacteriales</taxon>
        <taxon>Bifidobacteriaceae</taxon>
        <taxon>Bifidobacterium</taxon>
    </lineage>
</organism>
<keyword evidence="1" id="KW-0472">Membrane</keyword>
<feature type="domain" description="Tape measure protein N-terminal" evidence="2">
    <location>
        <begin position="81"/>
        <end position="262"/>
    </location>
</feature>
<evidence type="ECO:0000256" key="1">
    <source>
        <dbReference type="SAM" id="Phobius"/>
    </source>
</evidence>
<dbReference type="KEGG" id="bgx:ESN35_04935"/>
<dbReference type="Proteomes" id="UP000293589">
    <property type="component" value="Chromosome"/>
</dbReference>
<evidence type="ECO:0000313" key="3">
    <source>
        <dbReference type="EMBL" id="QAY32831.1"/>
    </source>
</evidence>